<dbReference type="Pfam" id="PF02852">
    <property type="entry name" value="Pyr_redox_dim"/>
    <property type="match status" value="1"/>
</dbReference>
<dbReference type="Gene3D" id="3.30.390.30">
    <property type="match status" value="1"/>
</dbReference>
<feature type="binding site" evidence="9">
    <location>
        <position position="116"/>
    </location>
    <ligand>
        <name>FAD</name>
        <dbReference type="ChEBI" id="CHEBI:57692"/>
    </ligand>
</feature>
<dbReference type="GO" id="GO:0003955">
    <property type="term" value="F:NAD(P)H dehydrogenase (quinone) activity"/>
    <property type="evidence" value="ECO:0007669"/>
    <property type="project" value="TreeGrafter"/>
</dbReference>
<evidence type="ECO:0000256" key="11">
    <source>
        <dbReference type="RuleBase" id="RU003691"/>
    </source>
</evidence>
<evidence type="ECO:0000256" key="3">
    <source>
        <dbReference type="ARBA" id="ARBA00022827"/>
    </source>
</evidence>
<dbReference type="EMBL" id="LNXT01000048">
    <property type="protein sequence ID" value="KTC68332.1"/>
    <property type="molecule type" value="Genomic_DNA"/>
</dbReference>
<dbReference type="RefSeq" id="WP_058524904.1">
    <property type="nucleotide sequence ID" value="NZ_CAAAHV010000010.1"/>
</dbReference>
<evidence type="ECO:0000313" key="14">
    <source>
        <dbReference type="EMBL" id="KTC68332.1"/>
    </source>
</evidence>
<gene>
    <name evidence="15" type="primary">lpd</name>
    <name evidence="14" type="ORF">Lbir_2934</name>
    <name evidence="15" type="ORF">NCTC12437_00722</name>
</gene>
<feature type="domain" description="Pyridine nucleotide-disulphide oxidoreductase dimerisation" evidence="12">
    <location>
        <begin position="346"/>
        <end position="450"/>
    </location>
</feature>
<dbReference type="InterPro" id="IPR016156">
    <property type="entry name" value="FAD/NAD-linked_Rdtase_dimer_sf"/>
</dbReference>
<feature type="domain" description="FAD/NAD(P)-binding" evidence="13">
    <location>
        <begin position="6"/>
        <end position="321"/>
    </location>
</feature>
<evidence type="ECO:0000313" key="15">
    <source>
        <dbReference type="EMBL" id="STX30955.1"/>
    </source>
</evidence>
<feature type="binding site" evidence="9">
    <location>
        <position position="200"/>
    </location>
    <ligand>
        <name>NAD(+)</name>
        <dbReference type="ChEBI" id="CHEBI:57540"/>
    </ligand>
</feature>
<dbReference type="InterPro" id="IPR001100">
    <property type="entry name" value="Pyr_nuc-diS_OxRdtase"/>
</dbReference>
<keyword evidence="16" id="KW-1185">Reference proteome</keyword>
<evidence type="ECO:0000259" key="12">
    <source>
        <dbReference type="Pfam" id="PF02852"/>
    </source>
</evidence>
<evidence type="ECO:0000256" key="4">
    <source>
        <dbReference type="ARBA" id="ARBA00022857"/>
    </source>
</evidence>
<keyword evidence="9" id="KW-0520">NAD</keyword>
<evidence type="ECO:0000256" key="6">
    <source>
        <dbReference type="ARBA" id="ARBA00023157"/>
    </source>
</evidence>
<dbReference type="EC" id="1.8.1.4" evidence="15"/>
<evidence type="ECO:0000256" key="1">
    <source>
        <dbReference type="ARBA" id="ARBA00007532"/>
    </source>
</evidence>
<name>A0A378I855_9GAMM</name>
<evidence type="ECO:0000256" key="10">
    <source>
        <dbReference type="PIRSR" id="PIRSR000350-4"/>
    </source>
</evidence>
<dbReference type="SUPFAM" id="SSF51905">
    <property type="entry name" value="FAD/NAD(P)-binding domain"/>
    <property type="match status" value="1"/>
</dbReference>
<dbReference type="Gene3D" id="3.50.50.60">
    <property type="entry name" value="FAD/NAD(P)-binding domain"/>
    <property type="match status" value="2"/>
</dbReference>
<dbReference type="Pfam" id="PF07992">
    <property type="entry name" value="Pyr_redox_2"/>
    <property type="match status" value="1"/>
</dbReference>
<keyword evidence="4" id="KW-0521">NADP</keyword>
<dbReference type="InterPro" id="IPR023753">
    <property type="entry name" value="FAD/NAD-binding_dom"/>
</dbReference>
<keyword evidence="5 11" id="KW-0560">Oxidoreductase</keyword>
<feature type="binding site" evidence="9">
    <location>
        <position position="267"/>
    </location>
    <ligand>
        <name>NAD(+)</name>
        <dbReference type="ChEBI" id="CHEBI:57540"/>
    </ligand>
</feature>
<dbReference type="STRING" id="28083.Lbir_2934"/>
<dbReference type="InterPro" id="IPR012999">
    <property type="entry name" value="Pyr_OxRdtase_I_AS"/>
</dbReference>
<dbReference type="PRINTS" id="PR00411">
    <property type="entry name" value="PNDRDTASEI"/>
</dbReference>
<dbReference type="AlphaFoldDB" id="A0A378I855"/>
<evidence type="ECO:0000313" key="16">
    <source>
        <dbReference type="Proteomes" id="UP000054735"/>
    </source>
</evidence>
<evidence type="ECO:0000256" key="8">
    <source>
        <dbReference type="PIRSR" id="PIRSR000350-2"/>
    </source>
</evidence>
<comment type="similarity">
    <text evidence="1 11">Belongs to the class-I pyridine nucleotide-disulfide oxidoreductase family.</text>
</comment>
<feature type="binding site" evidence="9">
    <location>
        <begin position="177"/>
        <end position="184"/>
    </location>
    <ligand>
        <name>NAD(+)</name>
        <dbReference type="ChEBI" id="CHEBI:57540"/>
    </ligand>
</feature>
<evidence type="ECO:0000256" key="7">
    <source>
        <dbReference type="ARBA" id="ARBA00023284"/>
    </source>
</evidence>
<dbReference type="GO" id="GO:0050660">
    <property type="term" value="F:flavin adenine dinucleotide binding"/>
    <property type="evidence" value="ECO:0007669"/>
    <property type="project" value="TreeGrafter"/>
</dbReference>
<feature type="active site" description="Proton acceptor" evidence="8">
    <location>
        <position position="441"/>
    </location>
</feature>
<dbReference type="NCBIfam" id="NF004992">
    <property type="entry name" value="PRK06370.1-4"/>
    <property type="match status" value="1"/>
</dbReference>
<proteinExistence type="inferred from homology"/>
<dbReference type="SUPFAM" id="SSF55424">
    <property type="entry name" value="FAD/NAD-linked reductases, dimerisation (C-terminal) domain"/>
    <property type="match status" value="1"/>
</dbReference>
<keyword evidence="3 9" id="KW-0274">FAD</keyword>
<dbReference type="PROSITE" id="PS00076">
    <property type="entry name" value="PYRIDINE_REDOX_1"/>
    <property type="match status" value="1"/>
</dbReference>
<evidence type="ECO:0000256" key="9">
    <source>
        <dbReference type="PIRSR" id="PIRSR000350-3"/>
    </source>
</evidence>
<feature type="disulfide bond" description="Redox-active" evidence="10">
    <location>
        <begin position="42"/>
        <end position="47"/>
    </location>
</feature>
<keyword evidence="9" id="KW-0547">Nucleotide-binding</keyword>
<evidence type="ECO:0000259" key="13">
    <source>
        <dbReference type="Pfam" id="PF07992"/>
    </source>
</evidence>
<dbReference type="EMBL" id="UGNW01000001">
    <property type="protein sequence ID" value="STX30955.1"/>
    <property type="molecule type" value="Genomic_DNA"/>
</dbReference>
<keyword evidence="6" id="KW-1015">Disulfide bond</keyword>
<dbReference type="PANTHER" id="PTHR43014">
    <property type="entry name" value="MERCURIC REDUCTASE"/>
    <property type="match status" value="1"/>
</dbReference>
<protein>
    <submittedName>
        <fullName evidence="15">Oxydoreductase</fullName>
        <ecNumber evidence="15">1.8.1.4</ecNumber>
    </submittedName>
</protein>
<dbReference type="PIRSF" id="PIRSF000350">
    <property type="entry name" value="Mercury_reductase_MerA"/>
    <property type="match status" value="1"/>
</dbReference>
<dbReference type="OrthoDB" id="6132190at2"/>
<reference evidence="14 16" key="1">
    <citation type="submission" date="2015-11" db="EMBL/GenBank/DDBJ databases">
        <title>Genomic analysis of 38 Legionella species identifies large and diverse effector repertoires.</title>
        <authorList>
            <person name="Burstein D."/>
            <person name="Amaro F."/>
            <person name="Zusman T."/>
            <person name="Lifshitz Z."/>
            <person name="Cohen O."/>
            <person name="Gilbert J.A."/>
            <person name="Pupko T."/>
            <person name="Shuman H.A."/>
            <person name="Segal G."/>
        </authorList>
    </citation>
    <scope>NUCLEOTIDE SEQUENCE [LARGE SCALE GENOMIC DNA]</scope>
    <source>
        <strain evidence="14 16">CDC#1407-AL-14</strain>
    </source>
</reference>
<reference evidence="15 17" key="2">
    <citation type="submission" date="2018-06" db="EMBL/GenBank/DDBJ databases">
        <authorList>
            <consortium name="Pathogen Informatics"/>
            <person name="Doyle S."/>
        </authorList>
    </citation>
    <scope>NUCLEOTIDE SEQUENCE [LARGE SCALE GENOMIC DNA]</scope>
    <source>
        <strain evidence="15 17">NCTC12437</strain>
    </source>
</reference>
<dbReference type="InterPro" id="IPR036188">
    <property type="entry name" value="FAD/NAD-bd_sf"/>
</dbReference>
<accession>A0A378I855</accession>
<keyword evidence="2 11" id="KW-0285">Flavoprotein</keyword>
<evidence type="ECO:0000256" key="5">
    <source>
        <dbReference type="ARBA" id="ARBA00023002"/>
    </source>
</evidence>
<feature type="binding site" evidence="9">
    <location>
        <position position="51"/>
    </location>
    <ligand>
        <name>FAD</name>
        <dbReference type="ChEBI" id="CHEBI:57692"/>
    </ligand>
</feature>
<dbReference type="Proteomes" id="UP000054735">
    <property type="component" value="Unassembled WGS sequence"/>
</dbReference>
<dbReference type="GO" id="GO:0004148">
    <property type="term" value="F:dihydrolipoyl dehydrogenase (NADH) activity"/>
    <property type="evidence" value="ECO:0007669"/>
    <property type="project" value="UniProtKB-EC"/>
</dbReference>
<dbReference type="InterPro" id="IPR004099">
    <property type="entry name" value="Pyr_nucl-diS_OxRdtase_dimer"/>
</dbReference>
<evidence type="ECO:0000313" key="17">
    <source>
        <dbReference type="Proteomes" id="UP000255066"/>
    </source>
</evidence>
<keyword evidence="7 11" id="KW-0676">Redox-active center</keyword>
<organism evidence="15 17">
    <name type="scientific">Legionella birminghamensis</name>
    <dbReference type="NCBI Taxonomy" id="28083"/>
    <lineage>
        <taxon>Bacteria</taxon>
        <taxon>Pseudomonadati</taxon>
        <taxon>Pseudomonadota</taxon>
        <taxon>Gammaproteobacteria</taxon>
        <taxon>Legionellales</taxon>
        <taxon>Legionellaceae</taxon>
        <taxon>Legionella</taxon>
    </lineage>
</organism>
<evidence type="ECO:0000256" key="2">
    <source>
        <dbReference type="ARBA" id="ARBA00022630"/>
    </source>
</evidence>
<dbReference type="PANTHER" id="PTHR43014:SF2">
    <property type="entry name" value="MERCURIC REDUCTASE"/>
    <property type="match status" value="1"/>
</dbReference>
<comment type="cofactor">
    <cofactor evidence="9">
        <name>FAD</name>
        <dbReference type="ChEBI" id="CHEBI:57692"/>
    </cofactor>
    <text evidence="9">Binds 1 FAD per subunit.</text>
</comment>
<dbReference type="PRINTS" id="PR00368">
    <property type="entry name" value="FADPNR"/>
</dbReference>
<sequence>MAEQFDAIIIGTGQAGPSLAVRLANEGWRVAILEREKFGGTCVNTGCIPTKLYVASAEVAHHAQIASQFGIEINGDIRTNLKKVKARKDAFIQKASRGVENWLKNTANITVIHGQGQFVDNHTVRVNDRELSSKHIYINVGARAFIPPMKGIDSINYLTNSSILELDTLPEHLIVVGGSYIGLEFAQMFRRFGSEVTVIEKAARLIGREDRDVSDTVLSIMRDSGVQVELGTECLSFYRENDSIIAKVGCHNDHKLYRGTHVLMAIGRIPNTEDLGLENTDIKQDARGMIEVDEFLATSVPGVWALGECNGRGAFTHTAYNDYQIAADNLLNKAKRSVDDRIMTYALYIDPPLGRCGMTEEQVIQAGYKALVAKRPMTQVKRAMMKGEPTGFIKVIIDSKSEKILGAAVLGVNGDEIIHSILDVMYADKPYTLIRDAVHIHPTVSELIPTTLENLEPLNSNQKE</sequence>
<dbReference type="Proteomes" id="UP000255066">
    <property type="component" value="Unassembled WGS sequence"/>
</dbReference>